<proteinExistence type="predicted"/>
<reference evidence="1" key="2">
    <citation type="journal article" date="2015" name="Data Brief">
        <title>Shoot transcriptome of the giant reed, Arundo donax.</title>
        <authorList>
            <person name="Barrero R.A."/>
            <person name="Guerrero F.D."/>
            <person name="Moolhuijzen P."/>
            <person name="Goolsby J.A."/>
            <person name="Tidwell J."/>
            <person name="Bellgard S.E."/>
            <person name="Bellgard M.I."/>
        </authorList>
    </citation>
    <scope>NUCLEOTIDE SEQUENCE</scope>
    <source>
        <tissue evidence="1">Shoot tissue taken approximately 20 cm above the soil surface</tissue>
    </source>
</reference>
<sequence>MLLLINCPLSLHKIMSW</sequence>
<organism evidence="1">
    <name type="scientific">Arundo donax</name>
    <name type="common">Giant reed</name>
    <name type="synonym">Donax arundinaceus</name>
    <dbReference type="NCBI Taxonomy" id="35708"/>
    <lineage>
        <taxon>Eukaryota</taxon>
        <taxon>Viridiplantae</taxon>
        <taxon>Streptophyta</taxon>
        <taxon>Embryophyta</taxon>
        <taxon>Tracheophyta</taxon>
        <taxon>Spermatophyta</taxon>
        <taxon>Magnoliopsida</taxon>
        <taxon>Liliopsida</taxon>
        <taxon>Poales</taxon>
        <taxon>Poaceae</taxon>
        <taxon>PACMAD clade</taxon>
        <taxon>Arundinoideae</taxon>
        <taxon>Arundineae</taxon>
        <taxon>Arundo</taxon>
    </lineage>
</organism>
<accession>A0A0A9FQD7</accession>
<dbReference type="AlphaFoldDB" id="A0A0A9FQD7"/>
<evidence type="ECO:0000313" key="1">
    <source>
        <dbReference type="EMBL" id="JAE14512.1"/>
    </source>
</evidence>
<protein>
    <submittedName>
        <fullName evidence="1">Uncharacterized protein</fullName>
    </submittedName>
</protein>
<name>A0A0A9FQD7_ARUDO</name>
<reference evidence="1" key="1">
    <citation type="submission" date="2014-09" db="EMBL/GenBank/DDBJ databases">
        <authorList>
            <person name="Magalhaes I.L.F."/>
            <person name="Oliveira U."/>
            <person name="Santos F.R."/>
            <person name="Vidigal T.H.D.A."/>
            <person name="Brescovit A.D."/>
            <person name="Santos A.J."/>
        </authorList>
    </citation>
    <scope>NUCLEOTIDE SEQUENCE</scope>
    <source>
        <tissue evidence="1">Shoot tissue taken approximately 20 cm above the soil surface</tissue>
    </source>
</reference>
<dbReference type="EMBL" id="GBRH01183384">
    <property type="protein sequence ID" value="JAE14512.1"/>
    <property type="molecule type" value="Transcribed_RNA"/>
</dbReference>